<proteinExistence type="predicted"/>
<reference evidence="2 3" key="1">
    <citation type="journal article" date="2018" name="PLoS Genet.">
        <title>Population sequencing reveals clonal diversity and ancestral inbreeding in the grapevine cultivar Chardonnay.</title>
        <authorList>
            <person name="Roach M.J."/>
            <person name="Johnson D.L."/>
            <person name="Bohlmann J."/>
            <person name="van Vuuren H.J."/>
            <person name="Jones S.J."/>
            <person name="Pretorius I.S."/>
            <person name="Schmidt S.A."/>
            <person name="Borneman A.R."/>
        </authorList>
    </citation>
    <scope>NUCLEOTIDE SEQUENCE [LARGE SCALE GENOMIC DNA]</scope>
    <source>
        <strain evidence="3">cv. Chardonnay</strain>
        <tissue evidence="2">Leaf</tissue>
    </source>
</reference>
<protein>
    <submittedName>
        <fullName evidence="2">Uncharacterized protein</fullName>
    </submittedName>
</protein>
<evidence type="ECO:0000256" key="1">
    <source>
        <dbReference type="SAM" id="Phobius"/>
    </source>
</evidence>
<keyword evidence="1" id="KW-1133">Transmembrane helix</keyword>
<keyword evidence="1" id="KW-0472">Membrane</keyword>
<dbReference type="EMBL" id="QGNW01002621">
    <property type="protein sequence ID" value="RVW14343.1"/>
    <property type="molecule type" value="Genomic_DNA"/>
</dbReference>
<gene>
    <name evidence="2" type="ORF">CK203_097431</name>
</gene>
<dbReference type="Proteomes" id="UP000288805">
    <property type="component" value="Unassembled WGS sequence"/>
</dbReference>
<comment type="caution">
    <text evidence="2">The sequence shown here is derived from an EMBL/GenBank/DDBJ whole genome shotgun (WGS) entry which is preliminary data.</text>
</comment>
<keyword evidence="1" id="KW-0812">Transmembrane</keyword>
<dbReference type="AlphaFoldDB" id="A0A438BTP8"/>
<evidence type="ECO:0000313" key="3">
    <source>
        <dbReference type="Proteomes" id="UP000288805"/>
    </source>
</evidence>
<organism evidence="2 3">
    <name type="scientific">Vitis vinifera</name>
    <name type="common">Grape</name>
    <dbReference type="NCBI Taxonomy" id="29760"/>
    <lineage>
        <taxon>Eukaryota</taxon>
        <taxon>Viridiplantae</taxon>
        <taxon>Streptophyta</taxon>
        <taxon>Embryophyta</taxon>
        <taxon>Tracheophyta</taxon>
        <taxon>Spermatophyta</taxon>
        <taxon>Magnoliopsida</taxon>
        <taxon>eudicotyledons</taxon>
        <taxon>Gunneridae</taxon>
        <taxon>Pentapetalae</taxon>
        <taxon>rosids</taxon>
        <taxon>Vitales</taxon>
        <taxon>Vitaceae</taxon>
        <taxon>Viteae</taxon>
        <taxon>Vitis</taxon>
    </lineage>
</organism>
<name>A0A438BTP8_VITVI</name>
<accession>A0A438BTP8</accession>
<sequence length="144" mass="16114">MVGGTGIKDPRFLRTDVVLKDLFLACLGLIELEIFGLQFASGELNLQVFHESSSIYPWCVHGDYNDNTTFVLLGGISLNRRCSFLVVSGFWSSGPSLLLVVHSMVLLQIALLPGGFFFMYFSKGFINCWEWNSTQNTSSDFIKI</sequence>
<evidence type="ECO:0000313" key="2">
    <source>
        <dbReference type="EMBL" id="RVW14343.1"/>
    </source>
</evidence>
<feature type="transmembrane region" description="Helical" evidence="1">
    <location>
        <begin position="97"/>
        <end position="121"/>
    </location>
</feature>